<evidence type="ECO:0000259" key="4">
    <source>
        <dbReference type="Pfam" id="PF07859"/>
    </source>
</evidence>
<sequence>MFESYSKTPHLDRVAKEFIDNLSSHDSKPLYEMTPDEARHFLVDLQRKTHRDIPAEINDIDIFTNAAGTVSVRLVRPENYNETLPVIIYMHGGGWVMGDKEVYDMLIRKLAVCTNSVVAFVNYSRSPEAVYPTQISQGYGVLEYLYENPEEFNIDSDRIILAGDSAGGNLATAIALKALREGGPKILFQALLYPVTDANMDSDSYKQFKDGPWLTKKAMEWFWDAYLPDKKMKNDMYVSPLRACVEDLAGMPPALIITDENDVLRDEGEAYARKLDEAGVKVSNVRINMTIHDFLMLNALHHSKAVKSAFALLCKVLTHKMHK</sequence>
<dbReference type="PROSITE" id="PS01174">
    <property type="entry name" value="LIPASE_GDXG_SER"/>
    <property type="match status" value="1"/>
</dbReference>
<dbReference type="Pfam" id="PF07859">
    <property type="entry name" value="Abhydrolase_3"/>
    <property type="match status" value="1"/>
</dbReference>
<reference evidence="5" key="1">
    <citation type="submission" date="2020-10" db="EMBL/GenBank/DDBJ databases">
        <authorList>
            <person name="Gilroy R."/>
        </authorList>
    </citation>
    <scope>NUCLEOTIDE SEQUENCE</scope>
    <source>
        <strain evidence="5">6276</strain>
    </source>
</reference>
<organism evidence="5 6">
    <name type="scientific">Candidatus Scatousia excrementigallinarum</name>
    <dbReference type="NCBI Taxonomy" id="2840935"/>
    <lineage>
        <taxon>Bacteria</taxon>
        <taxon>Candidatus Scatousia</taxon>
    </lineage>
</organism>
<dbReference type="Gene3D" id="3.40.50.1820">
    <property type="entry name" value="alpha/beta hydrolase"/>
    <property type="match status" value="1"/>
</dbReference>
<dbReference type="InterPro" id="IPR050300">
    <property type="entry name" value="GDXG_lipolytic_enzyme"/>
</dbReference>
<protein>
    <submittedName>
        <fullName evidence="5">Alpha/beta hydrolase</fullName>
    </submittedName>
</protein>
<dbReference type="InterPro" id="IPR013094">
    <property type="entry name" value="AB_hydrolase_3"/>
</dbReference>
<dbReference type="InterPro" id="IPR033140">
    <property type="entry name" value="Lipase_GDXG_put_SER_AS"/>
</dbReference>
<evidence type="ECO:0000256" key="2">
    <source>
        <dbReference type="ARBA" id="ARBA00022801"/>
    </source>
</evidence>
<comment type="similarity">
    <text evidence="1">Belongs to the 'GDXG' lipolytic enzyme family.</text>
</comment>
<evidence type="ECO:0000256" key="3">
    <source>
        <dbReference type="PROSITE-ProRule" id="PRU10038"/>
    </source>
</evidence>
<dbReference type="GO" id="GO:0016787">
    <property type="term" value="F:hydrolase activity"/>
    <property type="evidence" value="ECO:0007669"/>
    <property type="project" value="UniProtKB-KW"/>
</dbReference>
<proteinExistence type="inferred from homology"/>
<dbReference type="SUPFAM" id="SSF53474">
    <property type="entry name" value="alpha/beta-Hydrolases"/>
    <property type="match status" value="1"/>
</dbReference>
<evidence type="ECO:0000256" key="1">
    <source>
        <dbReference type="ARBA" id="ARBA00010515"/>
    </source>
</evidence>
<keyword evidence="2 5" id="KW-0378">Hydrolase</keyword>
<name>A0A9D1F066_9BACT</name>
<feature type="domain" description="Alpha/beta hydrolase fold-3" evidence="4">
    <location>
        <begin position="87"/>
        <end position="295"/>
    </location>
</feature>
<dbReference type="PANTHER" id="PTHR48081:SF8">
    <property type="entry name" value="ALPHA_BETA HYDROLASE FOLD-3 DOMAIN-CONTAINING PROTEIN-RELATED"/>
    <property type="match status" value="1"/>
</dbReference>
<dbReference type="EMBL" id="DVIU01000215">
    <property type="protein sequence ID" value="HIS37136.1"/>
    <property type="molecule type" value="Genomic_DNA"/>
</dbReference>
<evidence type="ECO:0000313" key="6">
    <source>
        <dbReference type="Proteomes" id="UP000823928"/>
    </source>
</evidence>
<dbReference type="Proteomes" id="UP000823928">
    <property type="component" value="Unassembled WGS sequence"/>
</dbReference>
<accession>A0A9D1F066</accession>
<dbReference type="PANTHER" id="PTHR48081">
    <property type="entry name" value="AB HYDROLASE SUPERFAMILY PROTEIN C4A8.06C"/>
    <property type="match status" value="1"/>
</dbReference>
<reference evidence="5" key="2">
    <citation type="journal article" date="2021" name="PeerJ">
        <title>Extensive microbial diversity within the chicken gut microbiome revealed by metagenomics and culture.</title>
        <authorList>
            <person name="Gilroy R."/>
            <person name="Ravi A."/>
            <person name="Getino M."/>
            <person name="Pursley I."/>
            <person name="Horton D.L."/>
            <person name="Alikhan N.F."/>
            <person name="Baker D."/>
            <person name="Gharbi K."/>
            <person name="Hall N."/>
            <person name="Watson M."/>
            <person name="Adriaenssens E.M."/>
            <person name="Foster-Nyarko E."/>
            <person name="Jarju S."/>
            <person name="Secka A."/>
            <person name="Antonio M."/>
            <person name="Oren A."/>
            <person name="Chaudhuri R.R."/>
            <person name="La Ragione R."/>
            <person name="Hildebrand F."/>
            <person name="Pallen M.J."/>
        </authorList>
    </citation>
    <scope>NUCLEOTIDE SEQUENCE</scope>
    <source>
        <strain evidence="5">6276</strain>
    </source>
</reference>
<evidence type="ECO:0000313" key="5">
    <source>
        <dbReference type="EMBL" id="HIS37136.1"/>
    </source>
</evidence>
<dbReference type="InterPro" id="IPR029058">
    <property type="entry name" value="AB_hydrolase_fold"/>
</dbReference>
<feature type="active site" evidence="3">
    <location>
        <position position="165"/>
    </location>
</feature>
<comment type="caution">
    <text evidence="5">The sequence shown here is derived from an EMBL/GenBank/DDBJ whole genome shotgun (WGS) entry which is preliminary data.</text>
</comment>
<gene>
    <name evidence="5" type="ORF">IAC10_11005</name>
</gene>
<dbReference type="AlphaFoldDB" id="A0A9D1F066"/>